<reference evidence="1" key="1">
    <citation type="submission" date="2014-11" db="EMBL/GenBank/DDBJ databases">
        <authorList>
            <person name="Amaro Gonzalez C."/>
        </authorList>
    </citation>
    <scope>NUCLEOTIDE SEQUENCE</scope>
</reference>
<protein>
    <submittedName>
        <fullName evidence="1">Uncharacterized protein</fullName>
    </submittedName>
</protein>
<reference evidence="1" key="2">
    <citation type="journal article" date="2015" name="Fish Shellfish Immunol.">
        <title>Early steps in the European eel (Anguilla anguilla)-Vibrio vulnificus interaction in the gills: Role of the RtxA13 toxin.</title>
        <authorList>
            <person name="Callol A."/>
            <person name="Pajuelo D."/>
            <person name="Ebbesson L."/>
            <person name="Teles M."/>
            <person name="MacKenzie S."/>
            <person name="Amaro C."/>
        </authorList>
    </citation>
    <scope>NUCLEOTIDE SEQUENCE</scope>
</reference>
<name>A0A0E9UY80_ANGAN</name>
<organism evidence="1">
    <name type="scientific">Anguilla anguilla</name>
    <name type="common">European freshwater eel</name>
    <name type="synonym">Muraena anguilla</name>
    <dbReference type="NCBI Taxonomy" id="7936"/>
    <lineage>
        <taxon>Eukaryota</taxon>
        <taxon>Metazoa</taxon>
        <taxon>Chordata</taxon>
        <taxon>Craniata</taxon>
        <taxon>Vertebrata</taxon>
        <taxon>Euteleostomi</taxon>
        <taxon>Actinopterygii</taxon>
        <taxon>Neopterygii</taxon>
        <taxon>Teleostei</taxon>
        <taxon>Anguilliformes</taxon>
        <taxon>Anguillidae</taxon>
        <taxon>Anguilla</taxon>
    </lineage>
</organism>
<dbReference type="AlphaFoldDB" id="A0A0E9UY80"/>
<sequence>MGELLCPHSPMLYLTWLCSA</sequence>
<evidence type="ECO:0000313" key="1">
    <source>
        <dbReference type="EMBL" id="JAH70721.1"/>
    </source>
</evidence>
<proteinExistence type="predicted"/>
<accession>A0A0E9UY80</accession>
<dbReference type="EMBL" id="GBXM01037856">
    <property type="protein sequence ID" value="JAH70721.1"/>
    <property type="molecule type" value="Transcribed_RNA"/>
</dbReference>